<evidence type="ECO:0000313" key="1">
    <source>
        <dbReference type="EMBL" id="GGB29796.1"/>
    </source>
</evidence>
<dbReference type="EMBL" id="BMGC01000009">
    <property type="protein sequence ID" value="GGB29796.1"/>
    <property type="molecule type" value="Genomic_DNA"/>
</dbReference>
<name>A0A916WTZ2_9ACTN</name>
<organism evidence="1 2">
    <name type="scientific">Gordonia jinhuaensis</name>
    <dbReference type="NCBI Taxonomy" id="1517702"/>
    <lineage>
        <taxon>Bacteria</taxon>
        <taxon>Bacillati</taxon>
        <taxon>Actinomycetota</taxon>
        <taxon>Actinomycetes</taxon>
        <taxon>Mycobacteriales</taxon>
        <taxon>Gordoniaceae</taxon>
        <taxon>Gordonia</taxon>
    </lineage>
</organism>
<evidence type="ECO:0000313" key="2">
    <source>
        <dbReference type="Proteomes" id="UP000621454"/>
    </source>
</evidence>
<sequence>MSCPGTLPTAAGHLGEACSQRGDRGDVSITANGFINPAVINPAVISPDRFCGRSGVRGGAGHTAPFS</sequence>
<accession>A0A916WTZ2</accession>
<keyword evidence="2" id="KW-1185">Reference proteome</keyword>
<reference evidence="1" key="2">
    <citation type="submission" date="2020-09" db="EMBL/GenBank/DDBJ databases">
        <authorList>
            <person name="Sun Q."/>
            <person name="Zhou Y."/>
        </authorList>
    </citation>
    <scope>NUCLEOTIDE SEQUENCE</scope>
    <source>
        <strain evidence="1">CGMCC 1.12827</strain>
    </source>
</reference>
<dbReference type="AlphaFoldDB" id="A0A916WTZ2"/>
<dbReference type="Proteomes" id="UP000621454">
    <property type="component" value="Unassembled WGS sequence"/>
</dbReference>
<protein>
    <submittedName>
        <fullName evidence="1">Uncharacterized protein</fullName>
    </submittedName>
</protein>
<gene>
    <name evidence="1" type="ORF">GCM10011489_17480</name>
</gene>
<reference evidence="1" key="1">
    <citation type="journal article" date="2014" name="Int. J. Syst. Evol. Microbiol.">
        <title>Complete genome sequence of Corynebacterium casei LMG S-19264T (=DSM 44701T), isolated from a smear-ripened cheese.</title>
        <authorList>
            <consortium name="US DOE Joint Genome Institute (JGI-PGF)"/>
            <person name="Walter F."/>
            <person name="Albersmeier A."/>
            <person name="Kalinowski J."/>
            <person name="Ruckert C."/>
        </authorList>
    </citation>
    <scope>NUCLEOTIDE SEQUENCE</scope>
    <source>
        <strain evidence="1">CGMCC 1.12827</strain>
    </source>
</reference>
<proteinExistence type="predicted"/>
<comment type="caution">
    <text evidence="1">The sequence shown here is derived from an EMBL/GenBank/DDBJ whole genome shotgun (WGS) entry which is preliminary data.</text>
</comment>